<accession>A0A9D4ZKB3</accession>
<dbReference type="InterPro" id="IPR050796">
    <property type="entry name" value="SCF_F-box_component"/>
</dbReference>
<dbReference type="OrthoDB" id="2000070at2759"/>
<dbReference type="Proteomes" id="UP000886520">
    <property type="component" value="Chromosome 6"/>
</dbReference>
<gene>
    <name evidence="1" type="ORF">GOP47_0006459</name>
</gene>
<dbReference type="AlphaFoldDB" id="A0A9D4ZKB3"/>
<protein>
    <recommendedName>
        <fullName evidence="3">F-box domain-containing protein</fullName>
    </recommendedName>
</protein>
<dbReference type="EMBL" id="JABFUD020000006">
    <property type="protein sequence ID" value="KAI5078788.1"/>
    <property type="molecule type" value="Genomic_DNA"/>
</dbReference>
<evidence type="ECO:0000313" key="2">
    <source>
        <dbReference type="Proteomes" id="UP000886520"/>
    </source>
</evidence>
<comment type="caution">
    <text evidence="1">The sequence shown here is derived from an EMBL/GenBank/DDBJ whole genome shotgun (WGS) entry which is preliminary data.</text>
</comment>
<reference evidence="1" key="1">
    <citation type="submission" date="2021-01" db="EMBL/GenBank/DDBJ databases">
        <title>Adiantum capillus-veneris genome.</title>
        <authorList>
            <person name="Fang Y."/>
            <person name="Liao Q."/>
        </authorList>
    </citation>
    <scope>NUCLEOTIDE SEQUENCE</scope>
    <source>
        <strain evidence="1">H3</strain>
        <tissue evidence="1">Leaf</tissue>
    </source>
</reference>
<evidence type="ECO:0000313" key="1">
    <source>
        <dbReference type="EMBL" id="KAI5078788.1"/>
    </source>
</evidence>
<dbReference type="PANTHER" id="PTHR31672">
    <property type="entry name" value="BNACNNG10540D PROTEIN"/>
    <property type="match status" value="1"/>
</dbReference>
<proteinExistence type="predicted"/>
<evidence type="ECO:0008006" key="3">
    <source>
        <dbReference type="Google" id="ProtNLM"/>
    </source>
</evidence>
<name>A0A9D4ZKB3_ADICA</name>
<keyword evidence="2" id="KW-1185">Reference proteome</keyword>
<dbReference type="PANTHER" id="PTHR31672:SF2">
    <property type="entry name" value="F-BOX DOMAIN-CONTAINING PROTEIN"/>
    <property type="match status" value="1"/>
</dbReference>
<sequence>MILHYKNQPQAWIVRINQSKVKIQMERERLSEIEAGSSAAAATSADGRYRHQMKRYGEEEAEGSGWALTLPSELVAEDVLPKLHIRDLFRLRAVHSSFNQLIAASLSTLKRQRPTDLPWFYCMIATQRRADDSGWKLFEYEPVAFDTDCDKWRHLPIPLQPFTSVEGAKSEPICSVGSLVCWEHIAYASNIHYLVLSNTFTREKAVLDASDCTSPVELGLCGHLRLERESKDGPIALILLRFVDSHIIIQHYTHCPLHQQEDGLGLVIYSMKRFFTMEKRVQWNFNTEPLNPPRTIYYHQGVLAFLQYPGHIRRSYALPFLFLFDEEHWSQSSMPKFSRSCDVMSHATYQVVQMDADLLLLAFQHKHLRTLKRVFVYKYNFENHDWLLLSNNLELSFPKPKSGTRIFHATARGGLLVLSIAPRIYICHLASSTWRLLPRCSNLTTGEISPIVKVACPVDPILG</sequence>
<organism evidence="1 2">
    <name type="scientific">Adiantum capillus-veneris</name>
    <name type="common">Maidenhair fern</name>
    <dbReference type="NCBI Taxonomy" id="13818"/>
    <lineage>
        <taxon>Eukaryota</taxon>
        <taxon>Viridiplantae</taxon>
        <taxon>Streptophyta</taxon>
        <taxon>Embryophyta</taxon>
        <taxon>Tracheophyta</taxon>
        <taxon>Polypodiopsida</taxon>
        <taxon>Polypodiidae</taxon>
        <taxon>Polypodiales</taxon>
        <taxon>Pteridineae</taxon>
        <taxon>Pteridaceae</taxon>
        <taxon>Vittarioideae</taxon>
        <taxon>Adiantum</taxon>
    </lineage>
</organism>